<dbReference type="EMBL" id="AQQZ01000022">
    <property type="protein sequence ID" value="KNG91947.1"/>
    <property type="molecule type" value="Genomic_DNA"/>
</dbReference>
<evidence type="ECO:0000313" key="13">
    <source>
        <dbReference type="Proteomes" id="UP000036938"/>
    </source>
</evidence>
<dbReference type="GO" id="GO:0015087">
    <property type="term" value="F:cobalt ion transmembrane transporter activity"/>
    <property type="evidence" value="ECO:0007669"/>
    <property type="project" value="TreeGrafter"/>
</dbReference>
<evidence type="ECO:0000256" key="1">
    <source>
        <dbReference type="ARBA" id="ARBA00004651"/>
    </source>
</evidence>
<organism evidence="12 13">
    <name type="scientific">Pseudaestuariivita atlantica</name>
    <dbReference type="NCBI Taxonomy" id="1317121"/>
    <lineage>
        <taxon>Bacteria</taxon>
        <taxon>Pseudomonadati</taxon>
        <taxon>Pseudomonadota</taxon>
        <taxon>Alphaproteobacteria</taxon>
        <taxon>Rhodobacterales</taxon>
        <taxon>Paracoccaceae</taxon>
        <taxon>Pseudaestuariivita</taxon>
    </lineage>
</organism>
<gene>
    <name evidence="12" type="ORF">ATO11_20075</name>
</gene>
<keyword evidence="9" id="KW-0406">Ion transport</keyword>
<evidence type="ECO:0008006" key="14">
    <source>
        <dbReference type="Google" id="ProtNLM"/>
    </source>
</evidence>
<sequence>MPFQSAVQSENAAKQALPVWYRLDANTQDLQMVLHETIGLDALTTRALTAEETRPRCTPHGDGALIILRGINTEPGADPEDMVSLRIWVDGDRVVTYQYRRLGAADDLARELSEGAGPKTPGDFLVVLADRLTDRMQDVVDEIDASLEALENAQSEKPVPELRHAITEHRRKLVVLRRFVAPQRDALDVLVAEEFTWQTEIQERRLKDVIDRVTRLVEQLDTLHLRASIMQDFLSVRVTERLNRTMLLLSVVAGVFLPLTFVSGLLGMNVGGIPGASAPYGFLAITGSLILVGVVEFFVIWRLRLL</sequence>
<evidence type="ECO:0000256" key="7">
    <source>
        <dbReference type="ARBA" id="ARBA00022833"/>
    </source>
</evidence>
<protein>
    <recommendedName>
        <fullName evidence="14">Magnesium transporter</fullName>
    </recommendedName>
</protein>
<evidence type="ECO:0000256" key="6">
    <source>
        <dbReference type="ARBA" id="ARBA00022692"/>
    </source>
</evidence>
<dbReference type="AlphaFoldDB" id="A0A0L1JJR1"/>
<evidence type="ECO:0000256" key="2">
    <source>
        <dbReference type="ARBA" id="ARBA00009765"/>
    </source>
</evidence>
<dbReference type="GO" id="GO:0005886">
    <property type="term" value="C:plasma membrane"/>
    <property type="evidence" value="ECO:0007669"/>
    <property type="project" value="UniProtKB-SubCell"/>
</dbReference>
<evidence type="ECO:0000256" key="9">
    <source>
        <dbReference type="ARBA" id="ARBA00023065"/>
    </source>
</evidence>
<keyword evidence="4" id="KW-1003">Cell membrane</keyword>
<evidence type="ECO:0000256" key="5">
    <source>
        <dbReference type="ARBA" id="ARBA00022519"/>
    </source>
</evidence>
<dbReference type="PANTHER" id="PTHR46494:SF3">
    <property type="entry name" value="ZINC TRANSPORT PROTEIN ZNTB"/>
    <property type="match status" value="1"/>
</dbReference>
<dbReference type="CDD" id="cd12833">
    <property type="entry name" value="ZntB-like_1"/>
    <property type="match status" value="1"/>
</dbReference>
<evidence type="ECO:0000313" key="12">
    <source>
        <dbReference type="EMBL" id="KNG91947.1"/>
    </source>
</evidence>
<evidence type="ECO:0000256" key="8">
    <source>
        <dbReference type="ARBA" id="ARBA00022989"/>
    </source>
</evidence>
<proteinExistence type="inferred from homology"/>
<dbReference type="Gene3D" id="3.30.460.20">
    <property type="entry name" value="CorA soluble domain-like"/>
    <property type="match status" value="1"/>
</dbReference>
<comment type="caution">
    <text evidence="12">The sequence shown here is derived from an EMBL/GenBank/DDBJ whole genome shotgun (WGS) entry which is preliminary data.</text>
</comment>
<feature type="transmembrane region" description="Helical" evidence="11">
    <location>
        <begin position="247"/>
        <end position="268"/>
    </location>
</feature>
<keyword evidence="8 11" id="KW-1133">Transmembrane helix</keyword>
<accession>A0A0L1JJR1</accession>
<keyword evidence="10 11" id="KW-0472">Membrane</keyword>
<dbReference type="SUPFAM" id="SSF143865">
    <property type="entry name" value="CorA soluble domain-like"/>
    <property type="match status" value="1"/>
</dbReference>
<dbReference type="InterPro" id="IPR045863">
    <property type="entry name" value="CorA_TM1_TM2"/>
</dbReference>
<dbReference type="GO" id="GO:0015095">
    <property type="term" value="F:magnesium ion transmembrane transporter activity"/>
    <property type="evidence" value="ECO:0007669"/>
    <property type="project" value="TreeGrafter"/>
</dbReference>
<name>A0A0L1JJR1_9RHOB</name>
<dbReference type="STRING" id="1317121.ATO11_20075"/>
<dbReference type="InterPro" id="IPR045861">
    <property type="entry name" value="CorA_cytoplasmic_dom"/>
</dbReference>
<keyword evidence="13" id="KW-1185">Reference proteome</keyword>
<keyword evidence="3" id="KW-0813">Transport</keyword>
<keyword evidence="6 11" id="KW-0812">Transmembrane</keyword>
<evidence type="ECO:0000256" key="10">
    <source>
        <dbReference type="ARBA" id="ARBA00023136"/>
    </source>
</evidence>
<evidence type="ECO:0000256" key="11">
    <source>
        <dbReference type="SAM" id="Phobius"/>
    </source>
</evidence>
<dbReference type="InterPro" id="IPR002523">
    <property type="entry name" value="MgTranspt_CorA/ZnTranspt_ZntB"/>
</dbReference>
<dbReference type="GO" id="GO:0000287">
    <property type="term" value="F:magnesium ion binding"/>
    <property type="evidence" value="ECO:0007669"/>
    <property type="project" value="TreeGrafter"/>
</dbReference>
<dbReference type="PATRIC" id="fig|1317121.7.peg.1779"/>
<comment type="similarity">
    <text evidence="2">Belongs to the CorA metal ion transporter (MIT) (TC 1.A.35) family.</text>
</comment>
<dbReference type="PANTHER" id="PTHR46494">
    <property type="entry name" value="CORA FAMILY METAL ION TRANSPORTER (EUROFUNG)"/>
    <property type="match status" value="1"/>
</dbReference>
<dbReference type="Pfam" id="PF01544">
    <property type="entry name" value="CorA"/>
    <property type="match status" value="1"/>
</dbReference>
<feature type="transmembrane region" description="Helical" evidence="11">
    <location>
        <begin position="280"/>
        <end position="301"/>
    </location>
</feature>
<dbReference type="GO" id="GO:0050897">
    <property type="term" value="F:cobalt ion binding"/>
    <property type="evidence" value="ECO:0007669"/>
    <property type="project" value="TreeGrafter"/>
</dbReference>
<dbReference type="SUPFAM" id="SSF144083">
    <property type="entry name" value="Magnesium transport protein CorA, transmembrane region"/>
    <property type="match status" value="1"/>
</dbReference>
<comment type="subcellular location">
    <subcellularLocation>
        <location evidence="1">Cell membrane</location>
        <topology evidence="1">Multi-pass membrane protein</topology>
    </subcellularLocation>
</comment>
<evidence type="ECO:0000256" key="3">
    <source>
        <dbReference type="ARBA" id="ARBA00022448"/>
    </source>
</evidence>
<keyword evidence="7" id="KW-0862">Zinc</keyword>
<evidence type="ECO:0000256" key="4">
    <source>
        <dbReference type="ARBA" id="ARBA00022475"/>
    </source>
</evidence>
<keyword evidence="5" id="KW-0997">Cell inner membrane</keyword>
<reference evidence="12 13" key="1">
    <citation type="journal article" date="2015" name="Int. J. Syst. Evol. Microbiol.">
        <title>Aestuariivita atlantica sp. nov., isolated from deep sea sediment of the Atlantic Ocean.</title>
        <authorList>
            <person name="Li G."/>
            <person name="Lai Q."/>
            <person name="Du Y."/>
            <person name="Liu X."/>
            <person name="Sun F."/>
            <person name="Shao Z."/>
        </authorList>
    </citation>
    <scope>NUCLEOTIDE SEQUENCE [LARGE SCALE GENOMIC DNA]</scope>
    <source>
        <strain evidence="12 13">22II-S11-z3</strain>
    </source>
</reference>
<dbReference type="Gene3D" id="1.20.58.340">
    <property type="entry name" value="Magnesium transport protein CorA, transmembrane region"/>
    <property type="match status" value="2"/>
</dbReference>
<dbReference type="Proteomes" id="UP000036938">
    <property type="component" value="Unassembled WGS sequence"/>
</dbReference>